<evidence type="ECO:0000313" key="11">
    <source>
        <dbReference type="RefSeq" id="XP_022105882.1"/>
    </source>
</evidence>
<dbReference type="RefSeq" id="XP_022105885.1">
    <property type="nucleotide sequence ID" value="XM_022250193.1"/>
</dbReference>
<dbReference type="PANTHER" id="PTHR12919">
    <property type="entry name" value="30S RIBOSOMAL PROTEIN S16"/>
    <property type="match status" value="1"/>
</dbReference>
<sequence>MPAKLRVMIRLARHGCTNRPFYHVVAIHNRRSRNSGAYLEQLGTYDPMPNNHNEKLVSFNFERVKYWLAKGATPTRPVAMLLGLSGFLPLHPMSTVLARRAQAKAEEKAKKAAEEAKQEEEEMS</sequence>
<gene>
    <name evidence="10 11 12 13 14" type="primary">LOC110987451</name>
</gene>
<evidence type="ECO:0000256" key="5">
    <source>
        <dbReference type="ARBA" id="ARBA00023274"/>
    </source>
</evidence>
<evidence type="ECO:0000313" key="12">
    <source>
        <dbReference type="RefSeq" id="XP_022105883.1"/>
    </source>
</evidence>
<dbReference type="HAMAP" id="MF_00385">
    <property type="entry name" value="Ribosomal_bS16"/>
    <property type="match status" value="1"/>
</dbReference>
<evidence type="ECO:0000256" key="8">
    <source>
        <dbReference type="SAM" id="MobiDB-lite"/>
    </source>
</evidence>
<dbReference type="Proteomes" id="UP000694845">
    <property type="component" value="Unplaced"/>
</dbReference>
<dbReference type="RefSeq" id="XP_022105883.1">
    <property type="nucleotide sequence ID" value="XM_022250191.1"/>
</dbReference>
<evidence type="ECO:0000313" key="14">
    <source>
        <dbReference type="RefSeq" id="XP_022105885.1"/>
    </source>
</evidence>
<reference evidence="10 11" key="1">
    <citation type="submission" date="2025-04" db="UniProtKB">
        <authorList>
            <consortium name="RefSeq"/>
        </authorList>
    </citation>
    <scope>IDENTIFICATION</scope>
</reference>
<dbReference type="PANTHER" id="PTHR12919:SF20">
    <property type="entry name" value="SMALL RIBOSOMAL SUBUNIT PROTEIN BS16M"/>
    <property type="match status" value="1"/>
</dbReference>
<protein>
    <recommendedName>
        <fullName evidence="6">Small ribosomal subunit protein bS16m</fullName>
    </recommendedName>
    <alternativeName>
        <fullName evidence="7">28S ribosomal protein S16, mitochondrial</fullName>
    </alternativeName>
</protein>
<dbReference type="GO" id="GO:0005743">
    <property type="term" value="C:mitochondrial inner membrane"/>
    <property type="evidence" value="ECO:0007669"/>
    <property type="project" value="UniProtKB-ARBA"/>
</dbReference>
<dbReference type="CTD" id="51021"/>
<dbReference type="InterPro" id="IPR000307">
    <property type="entry name" value="Ribosomal_bS16"/>
</dbReference>
<accession>A0A8B7ZK44</accession>
<keyword evidence="3" id="KW-0689">Ribosomal protein</keyword>
<dbReference type="NCBIfam" id="TIGR00002">
    <property type="entry name" value="S16"/>
    <property type="match status" value="1"/>
</dbReference>
<evidence type="ECO:0000313" key="9">
    <source>
        <dbReference type="Proteomes" id="UP000694845"/>
    </source>
</evidence>
<dbReference type="RefSeq" id="XP_022105884.1">
    <property type="nucleotide sequence ID" value="XM_022250192.1"/>
</dbReference>
<dbReference type="InterPro" id="IPR023803">
    <property type="entry name" value="Ribosomal_bS16_dom_sf"/>
</dbReference>
<dbReference type="GeneID" id="110987451"/>
<proteinExistence type="inferred from homology"/>
<evidence type="ECO:0000313" key="10">
    <source>
        <dbReference type="RefSeq" id="XP_022105881.1"/>
    </source>
</evidence>
<evidence type="ECO:0000256" key="7">
    <source>
        <dbReference type="ARBA" id="ARBA00035438"/>
    </source>
</evidence>
<dbReference type="OrthoDB" id="407221at2759"/>
<feature type="compositionally biased region" description="Basic and acidic residues" evidence="8">
    <location>
        <begin position="103"/>
        <end position="116"/>
    </location>
</feature>
<dbReference type="KEGG" id="aplc:110987451"/>
<dbReference type="RefSeq" id="XP_022105882.1">
    <property type="nucleotide sequence ID" value="XM_022250190.1"/>
</dbReference>
<keyword evidence="4" id="KW-0496">Mitochondrion</keyword>
<feature type="region of interest" description="Disordered" evidence="8">
    <location>
        <begin position="100"/>
        <end position="124"/>
    </location>
</feature>
<keyword evidence="5" id="KW-0687">Ribonucleoprotein</keyword>
<dbReference type="GO" id="GO:0032543">
    <property type="term" value="P:mitochondrial translation"/>
    <property type="evidence" value="ECO:0007669"/>
    <property type="project" value="TreeGrafter"/>
</dbReference>
<evidence type="ECO:0000256" key="6">
    <source>
        <dbReference type="ARBA" id="ARBA00035263"/>
    </source>
</evidence>
<dbReference type="Pfam" id="PF00886">
    <property type="entry name" value="Ribosomal_S16"/>
    <property type="match status" value="1"/>
</dbReference>
<dbReference type="GO" id="GO:0005763">
    <property type="term" value="C:mitochondrial small ribosomal subunit"/>
    <property type="evidence" value="ECO:0007669"/>
    <property type="project" value="TreeGrafter"/>
</dbReference>
<comment type="subcellular location">
    <subcellularLocation>
        <location evidence="1">Mitochondrion</location>
    </subcellularLocation>
</comment>
<organism evidence="9 13">
    <name type="scientific">Acanthaster planci</name>
    <name type="common">Crown-of-thorns starfish</name>
    <dbReference type="NCBI Taxonomy" id="133434"/>
    <lineage>
        <taxon>Eukaryota</taxon>
        <taxon>Metazoa</taxon>
        <taxon>Echinodermata</taxon>
        <taxon>Eleutherozoa</taxon>
        <taxon>Asterozoa</taxon>
        <taxon>Asteroidea</taxon>
        <taxon>Valvatacea</taxon>
        <taxon>Valvatida</taxon>
        <taxon>Acanthasteridae</taxon>
        <taxon>Acanthaster</taxon>
    </lineage>
</organism>
<evidence type="ECO:0000256" key="3">
    <source>
        <dbReference type="ARBA" id="ARBA00022980"/>
    </source>
</evidence>
<dbReference type="Gene3D" id="3.30.1320.10">
    <property type="match status" value="1"/>
</dbReference>
<evidence type="ECO:0000256" key="4">
    <source>
        <dbReference type="ARBA" id="ARBA00023128"/>
    </source>
</evidence>
<dbReference type="FunFam" id="3.30.1320.10:FF:000004">
    <property type="entry name" value="28S ribosomal protein S16, mitochondrial"/>
    <property type="match status" value="1"/>
</dbReference>
<dbReference type="SUPFAM" id="SSF54565">
    <property type="entry name" value="Ribosomal protein S16"/>
    <property type="match status" value="1"/>
</dbReference>
<evidence type="ECO:0000256" key="2">
    <source>
        <dbReference type="ARBA" id="ARBA00006668"/>
    </source>
</evidence>
<dbReference type="AlphaFoldDB" id="A0A8B7ZK44"/>
<evidence type="ECO:0000256" key="1">
    <source>
        <dbReference type="ARBA" id="ARBA00004173"/>
    </source>
</evidence>
<evidence type="ECO:0000313" key="13">
    <source>
        <dbReference type="RefSeq" id="XP_022105884.1"/>
    </source>
</evidence>
<comment type="similarity">
    <text evidence="2">Belongs to the bacterial ribosomal protein bS16 family.</text>
</comment>
<dbReference type="OMA" id="HICSIFC"/>
<dbReference type="RefSeq" id="XP_022105881.1">
    <property type="nucleotide sequence ID" value="XM_022250189.1"/>
</dbReference>
<name>A0A8B7ZK44_ACAPL</name>
<dbReference type="GO" id="GO:0003735">
    <property type="term" value="F:structural constituent of ribosome"/>
    <property type="evidence" value="ECO:0007669"/>
    <property type="project" value="InterPro"/>
</dbReference>
<keyword evidence="9" id="KW-1185">Reference proteome</keyword>